<evidence type="ECO:0000313" key="10">
    <source>
        <dbReference type="EMBL" id="KKQ91844.1"/>
    </source>
</evidence>
<feature type="transmembrane region" description="Helical" evidence="8">
    <location>
        <begin position="103"/>
        <end position="126"/>
    </location>
</feature>
<evidence type="ECO:0000313" key="11">
    <source>
        <dbReference type="Proteomes" id="UP000034774"/>
    </source>
</evidence>
<organism evidence="10 11">
    <name type="scientific">Candidatus Woesebacteria bacterium GW2011_GWB1_39_10</name>
    <dbReference type="NCBI Taxonomy" id="1618572"/>
    <lineage>
        <taxon>Bacteria</taxon>
        <taxon>Candidatus Woeseibacteriota</taxon>
    </lineage>
</organism>
<dbReference type="EMBL" id="LBVU01000004">
    <property type="protein sequence ID" value="KKQ91844.1"/>
    <property type="molecule type" value="Genomic_DNA"/>
</dbReference>
<feature type="transmembrane region" description="Helical" evidence="8">
    <location>
        <begin position="138"/>
        <end position="159"/>
    </location>
</feature>
<dbReference type="AlphaFoldDB" id="A0A0G0P171"/>
<dbReference type="GO" id="GO:0016763">
    <property type="term" value="F:pentosyltransferase activity"/>
    <property type="evidence" value="ECO:0007669"/>
    <property type="project" value="TreeGrafter"/>
</dbReference>
<name>A0A0G0P171_9BACT</name>
<dbReference type="Proteomes" id="UP000034774">
    <property type="component" value="Unassembled WGS sequence"/>
</dbReference>
<dbReference type="InterPro" id="IPR038731">
    <property type="entry name" value="RgtA/B/C-like"/>
</dbReference>
<dbReference type="InterPro" id="IPR050297">
    <property type="entry name" value="LipidA_mod_glycosyltrf_83"/>
</dbReference>
<evidence type="ECO:0000259" key="9">
    <source>
        <dbReference type="Pfam" id="PF13231"/>
    </source>
</evidence>
<evidence type="ECO:0000256" key="5">
    <source>
        <dbReference type="ARBA" id="ARBA00022692"/>
    </source>
</evidence>
<keyword evidence="2" id="KW-1003">Cell membrane</keyword>
<feature type="domain" description="Glycosyltransferase RgtA/B/C/D-like" evidence="9">
    <location>
        <begin position="67"/>
        <end position="221"/>
    </location>
</feature>
<feature type="transmembrane region" description="Helical" evidence="8">
    <location>
        <begin position="171"/>
        <end position="197"/>
    </location>
</feature>
<dbReference type="GO" id="GO:0005886">
    <property type="term" value="C:plasma membrane"/>
    <property type="evidence" value="ECO:0007669"/>
    <property type="project" value="UniProtKB-SubCell"/>
</dbReference>
<dbReference type="STRING" id="1618572.UT17_C0004G0192"/>
<proteinExistence type="predicted"/>
<accession>A0A0G0P171</accession>
<gene>
    <name evidence="10" type="ORF">UT17_C0004G0192</name>
</gene>
<comment type="caution">
    <text evidence="10">The sequence shown here is derived from an EMBL/GenBank/DDBJ whole genome shotgun (WGS) entry which is preliminary data.</text>
</comment>
<feature type="transmembrane region" description="Helical" evidence="8">
    <location>
        <begin position="366"/>
        <end position="384"/>
    </location>
</feature>
<feature type="transmembrane region" description="Helical" evidence="8">
    <location>
        <begin position="287"/>
        <end position="304"/>
    </location>
</feature>
<feature type="transmembrane region" description="Helical" evidence="8">
    <location>
        <begin position="311"/>
        <end position="331"/>
    </location>
</feature>
<comment type="subcellular location">
    <subcellularLocation>
        <location evidence="1">Cell membrane</location>
        <topology evidence="1">Multi-pass membrane protein</topology>
    </subcellularLocation>
</comment>
<evidence type="ECO:0000256" key="4">
    <source>
        <dbReference type="ARBA" id="ARBA00022679"/>
    </source>
</evidence>
<evidence type="ECO:0000256" key="3">
    <source>
        <dbReference type="ARBA" id="ARBA00022676"/>
    </source>
</evidence>
<evidence type="ECO:0000256" key="1">
    <source>
        <dbReference type="ARBA" id="ARBA00004651"/>
    </source>
</evidence>
<evidence type="ECO:0000256" key="7">
    <source>
        <dbReference type="ARBA" id="ARBA00023136"/>
    </source>
</evidence>
<dbReference type="GO" id="GO:0009103">
    <property type="term" value="P:lipopolysaccharide biosynthetic process"/>
    <property type="evidence" value="ECO:0007669"/>
    <property type="project" value="UniProtKB-ARBA"/>
</dbReference>
<feature type="transmembrane region" description="Helical" evidence="8">
    <location>
        <begin position="337"/>
        <end position="359"/>
    </location>
</feature>
<dbReference type="Pfam" id="PF13231">
    <property type="entry name" value="PMT_2"/>
    <property type="match status" value="1"/>
</dbReference>
<evidence type="ECO:0000256" key="2">
    <source>
        <dbReference type="ARBA" id="ARBA00022475"/>
    </source>
</evidence>
<evidence type="ECO:0000256" key="6">
    <source>
        <dbReference type="ARBA" id="ARBA00022989"/>
    </source>
</evidence>
<reference evidence="10 11" key="1">
    <citation type="journal article" date="2015" name="Nature">
        <title>rRNA introns, odd ribosomes, and small enigmatic genomes across a large radiation of phyla.</title>
        <authorList>
            <person name="Brown C.T."/>
            <person name="Hug L.A."/>
            <person name="Thomas B.C."/>
            <person name="Sharon I."/>
            <person name="Castelle C.J."/>
            <person name="Singh A."/>
            <person name="Wilkins M.J."/>
            <person name="Williams K.H."/>
            <person name="Banfield J.F."/>
        </authorList>
    </citation>
    <scope>NUCLEOTIDE SEQUENCE [LARGE SCALE GENOMIC DNA]</scope>
</reference>
<keyword evidence="4 10" id="KW-0808">Transferase</keyword>
<keyword evidence="3" id="KW-0328">Glycosyltransferase</keyword>
<dbReference type="PANTHER" id="PTHR33908">
    <property type="entry name" value="MANNOSYLTRANSFERASE YKCB-RELATED"/>
    <property type="match status" value="1"/>
</dbReference>
<sequence>MKKISFFFLTLITILGGILRFYKLDQIPPSLNWDEVAAGYNAWTIVNWGADEYGTKFPLVFRSFGDDKHPVHIYLTALVYKTFGISDYNTRASSAAVGVLSILAIYFLATILFKNEIVGLFAALFVSTSPYAIHYSRGLWEANFALFFFLAGIAIFYLGLTKAKWLVPFSFLFWGMSIFAYQSAEVVVPPLVFLICFIHFKDLIKDKKILIVSALIVLLFAGLIIKDTRILGFARINQTKFSEEMVNKYGGEANIILHNYKEYFTYSYLFQTGDVSPRASVKVVGEFYKIDLILSIIGLLVILVKKRWETLFVLVSWLLLSPIPGAVSSLTPHATRSIFIMGPILLLSAGGAVGVIEIFKKNWARVIVAAVIILFLSLEARNYIEYYFTQYPIKEAIEWQYGMKQSALYAFEQPEYVEVFVDKVRQQPYIFFLYYLRIPLPTFLSTVRYDLGHTNSFNTVSSFGRYNFGNWDPIESYPSPGILYIITPSFYSGLRFKDYFDVKKLVKYPDGSDAFFLVGGDINNER</sequence>
<keyword evidence="5 8" id="KW-0812">Transmembrane</keyword>
<dbReference type="PANTHER" id="PTHR33908:SF11">
    <property type="entry name" value="MEMBRANE PROTEIN"/>
    <property type="match status" value="1"/>
</dbReference>
<protein>
    <submittedName>
        <fullName evidence="10">Glycosyl transferase family 39</fullName>
    </submittedName>
</protein>
<evidence type="ECO:0000256" key="8">
    <source>
        <dbReference type="SAM" id="Phobius"/>
    </source>
</evidence>
<feature type="transmembrane region" description="Helical" evidence="8">
    <location>
        <begin position="209"/>
        <end position="225"/>
    </location>
</feature>
<keyword evidence="6 8" id="KW-1133">Transmembrane helix</keyword>
<keyword evidence="7 8" id="KW-0472">Membrane</keyword>